<dbReference type="GO" id="GO:0005524">
    <property type="term" value="F:ATP binding"/>
    <property type="evidence" value="ECO:0007669"/>
    <property type="project" value="UniProtKB-KW"/>
</dbReference>
<proteinExistence type="predicted"/>
<keyword evidence="2" id="KW-0547">Nucleotide-binding</keyword>
<dbReference type="InterPro" id="IPR031582">
    <property type="entry name" value="TadF"/>
</dbReference>
<accession>A0ABS7YL14</accession>
<dbReference type="RefSeq" id="WP_068716644.1">
    <property type="nucleotide sequence ID" value="NZ_AP014636.1"/>
</dbReference>
<protein>
    <submittedName>
        <fullName evidence="2">ATP-binding protein</fullName>
    </submittedName>
</protein>
<keyword evidence="3" id="KW-1185">Reference proteome</keyword>
<organism evidence="2 3">
    <name type="scientific">Vibrio tritonius</name>
    <dbReference type="NCBI Taxonomy" id="1435069"/>
    <lineage>
        <taxon>Bacteria</taxon>
        <taxon>Pseudomonadati</taxon>
        <taxon>Pseudomonadota</taxon>
        <taxon>Gammaproteobacteria</taxon>
        <taxon>Vibrionales</taxon>
        <taxon>Vibrionaceae</taxon>
        <taxon>Vibrio</taxon>
    </lineage>
</organism>
<comment type="caution">
    <text evidence="2">The sequence shown here is derived from an EMBL/GenBank/DDBJ whole genome shotgun (WGS) entry which is preliminary data.</text>
</comment>
<dbReference type="EMBL" id="JAIWIU010000016">
    <property type="protein sequence ID" value="MCA2015154.1"/>
    <property type="molecule type" value="Genomic_DNA"/>
</dbReference>
<dbReference type="Pfam" id="PF16964">
    <property type="entry name" value="TadF"/>
    <property type="match status" value="1"/>
</dbReference>
<evidence type="ECO:0000256" key="1">
    <source>
        <dbReference type="SAM" id="Phobius"/>
    </source>
</evidence>
<keyword evidence="1" id="KW-0472">Membrane</keyword>
<keyword evidence="2" id="KW-0067">ATP-binding</keyword>
<feature type="transmembrane region" description="Helical" evidence="1">
    <location>
        <begin position="12"/>
        <end position="35"/>
    </location>
</feature>
<sequence>MNSPLIKQRGNFTVEFSIVGVFLSLLIVFTGDLIMKLSMKGKLERLSYSIASVIKERTQLFEEEEYSVDDDEAREAYQIVVNSLTRSMGHFDPELFGFDLKVRQRSYYGLGNQMIEVSNWNSASALGIGLPCPGVTPEVDLLFQTSWGRSATLYQVTLCYQSSNWFGELFGKDYSLVAANAFTLAR</sequence>
<name>A0ABS7YL14_9VIBR</name>
<evidence type="ECO:0000313" key="3">
    <source>
        <dbReference type="Proteomes" id="UP001199044"/>
    </source>
</evidence>
<reference evidence="3" key="1">
    <citation type="submission" date="2023-07" db="EMBL/GenBank/DDBJ databases">
        <title>Molecular identification of indigenous halophilic bacteria isolated from red sea cost, biodegradation of synthetic dyes and assessment of degraded metabolite toxicity.</title>
        <authorList>
            <person name="Chaieb K."/>
            <person name="Altayb H.N."/>
        </authorList>
    </citation>
    <scope>NUCLEOTIDE SEQUENCE [LARGE SCALE GENOMIC DNA]</scope>
    <source>
        <strain evidence="3">K20</strain>
    </source>
</reference>
<keyword evidence="1" id="KW-0812">Transmembrane</keyword>
<dbReference type="Proteomes" id="UP001199044">
    <property type="component" value="Unassembled WGS sequence"/>
</dbReference>
<keyword evidence="1" id="KW-1133">Transmembrane helix</keyword>
<evidence type="ECO:0000313" key="2">
    <source>
        <dbReference type="EMBL" id="MCA2015154.1"/>
    </source>
</evidence>
<gene>
    <name evidence="2" type="ORF">LDJ79_03465</name>
</gene>